<evidence type="ECO:0000259" key="1">
    <source>
        <dbReference type="Pfam" id="PF01548"/>
    </source>
</evidence>
<dbReference type="NCBIfam" id="NF033542">
    <property type="entry name" value="transpos_IS110"/>
    <property type="match status" value="1"/>
</dbReference>
<sequence length="343" mass="39094">MLYVGLDVHVKHITICVLNKHGKLLQRCQLPCLDDVIKFLMNLQGRCEVCFEASTGYGIYFEALSKIASRVAVAHPGLLKLIFRSKQKNDRADAEKLAKLLFLDEVPTVHVPTADVRAWRELITFRGKLIQKRTRAKNGIRSLLRSVGCRVPKEFGLWTIRGMEWLKQKDLKQPMQNLKRDMLVEEIETLTRQTRLVETELARYSKENIAVQQLQSIPGIGLRTAEAFVAFVDDPHRFANSKKVGAYFGLIPIQDQSGSTNRLGHITREGCAEVRHLVTEAVWQGIRYSPTIKAYYERIHRQEKDCDCSHIALPGACDVVHVEKWNLVERTEPGSLSDCSFDK</sequence>
<dbReference type="GO" id="GO:0006313">
    <property type="term" value="P:DNA transposition"/>
    <property type="evidence" value="ECO:0007669"/>
    <property type="project" value="InterPro"/>
</dbReference>
<dbReference type="Pfam" id="PF02371">
    <property type="entry name" value="Transposase_20"/>
    <property type="match status" value="1"/>
</dbReference>
<reference evidence="3 4" key="1">
    <citation type="submission" date="2019-02" db="EMBL/GenBank/DDBJ databases">
        <title>Deep-cultivation of Planctomycetes and their phenomic and genomic characterization uncovers novel biology.</title>
        <authorList>
            <person name="Wiegand S."/>
            <person name="Jogler M."/>
            <person name="Boedeker C."/>
            <person name="Pinto D."/>
            <person name="Vollmers J."/>
            <person name="Rivas-Marin E."/>
            <person name="Kohn T."/>
            <person name="Peeters S.H."/>
            <person name="Heuer A."/>
            <person name="Rast P."/>
            <person name="Oberbeckmann S."/>
            <person name="Bunk B."/>
            <person name="Jeske O."/>
            <person name="Meyerdierks A."/>
            <person name="Storesund J.E."/>
            <person name="Kallscheuer N."/>
            <person name="Luecker S."/>
            <person name="Lage O.M."/>
            <person name="Pohl T."/>
            <person name="Merkel B.J."/>
            <person name="Hornburger P."/>
            <person name="Mueller R.-W."/>
            <person name="Bruemmer F."/>
            <person name="Labrenz M."/>
            <person name="Spormann A.M."/>
            <person name="Op den Camp H."/>
            <person name="Overmann J."/>
            <person name="Amann R."/>
            <person name="Jetten M.S.M."/>
            <person name="Mascher T."/>
            <person name="Medema M.H."/>
            <person name="Devos D.P."/>
            <person name="Kaster A.-K."/>
            <person name="Ovreas L."/>
            <person name="Rohde M."/>
            <person name="Galperin M.Y."/>
            <person name="Jogler C."/>
        </authorList>
    </citation>
    <scope>NUCLEOTIDE SEQUENCE [LARGE SCALE GENOMIC DNA]</scope>
    <source>
        <strain evidence="3 4">Pan153</strain>
    </source>
</reference>
<dbReference type="AlphaFoldDB" id="A0A518FUS0"/>
<dbReference type="Proteomes" id="UP000320839">
    <property type="component" value="Chromosome"/>
</dbReference>
<evidence type="ECO:0000313" key="4">
    <source>
        <dbReference type="Proteomes" id="UP000320839"/>
    </source>
</evidence>
<dbReference type="InterPro" id="IPR003346">
    <property type="entry name" value="Transposase_20"/>
</dbReference>
<gene>
    <name evidence="3" type="ORF">Pan153_47630</name>
</gene>
<dbReference type="PANTHER" id="PTHR33055:SF3">
    <property type="entry name" value="PUTATIVE TRANSPOSASE FOR IS117-RELATED"/>
    <property type="match status" value="1"/>
</dbReference>
<evidence type="ECO:0000313" key="3">
    <source>
        <dbReference type="EMBL" id="QDV20092.1"/>
    </source>
</evidence>
<dbReference type="PANTHER" id="PTHR33055">
    <property type="entry name" value="TRANSPOSASE FOR INSERTION SEQUENCE ELEMENT IS1111A"/>
    <property type="match status" value="1"/>
</dbReference>
<dbReference type="Pfam" id="PF01548">
    <property type="entry name" value="DEDD_Tnp_IS110"/>
    <property type="match status" value="1"/>
</dbReference>
<dbReference type="EMBL" id="CP036317">
    <property type="protein sequence ID" value="QDV20092.1"/>
    <property type="molecule type" value="Genomic_DNA"/>
</dbReference>
<evidence type="ECO:0000259" key="2">
    <source>
        <dbReference type="Pfam" id="PF02371"/>
    </source>
</evidence>
<dbReference type="InterPro" id="IPR002525">
    <property type="entry name" value="Transp_IS110-like_N"/>
</dbReference>
<proteinExistence type="predicted"/>
<dbReference type="InterPro" id="IPR047650">
    <property type="entry name" value="Transpos_IS110"/>
</dbReference>
<dbReference type="GO" id="GO:0004803">
    <property type="term" value="F:transposase activity"/>
    <property type="evidence" value="ECO:0007669"/>
    <property type="project" value="InterPro"/>
</dbReference>
<accession>A0A518FUS0</accession>
<name>A0A518FUS0_9PLAN</name>
<protein>
    <submittedName>
        <fullName evidence="3">Transposase IS116/IS110/IS902 family protein</fullName>
    </submittedName>
</protein>
<feature type="domain" description="Transposase IS116/IS110/IS902 C-terminal" evidence="2">
    <location>
        <begin position="212"/>
        <end position="297"/>
    </location>
</feature>
<dbReference type="GO" id="GO:0003677">
    <property type="term" value="F:DNA binding"/>
    <property type="evidence" value="ECO:0007669"/>
    <property type="project" value="InterPro"/>
</dbReference>
<organism evidence="3 4">
    <name type="scientific">Gimesia panareensis</name>
    <dbReference type="NCBI Taxonomy" id="2527978"/>
    <lineage>
        <taxon>Bacteria</taxon>
        <taxon>Pseudomonadati</taxon>
        <taxon>Planctomycetota</taxon>
        <taxon>Planctomycetia</taxon>
        <taxon>Planctomycetales</taxon>
        <taxon>Planctomycetaceae</taxon>
        <taxon>Gimesia</taxon>
    </lineage>
</organism>
<feature type="domain" description="Transposase IS110-like N-terminal" evidence="1">
    <location>
        <begin position="4"/>
        <end position="146"/>
    </location>
</feature>